<reference evidence="3 4" key="1">
    <citation type="submission" date="2017-05" db="EMBL/GenBank/DDBJ databases">
        <authorList>
            <person name="Varghese N."/>
            <person name="Submissions S."/>
        </authorList>
    </citation>
    <scope>NUCLEOTIDE SEQUENCE [LARGE SCALE GENOMIC DNA]</scope>
    <source>
        <strain evidence="3 4">MACB1020</strain>
    </source>
</reference>
<feature type="transmembrane region" description="Helical" evidence="1">
    <location>
        <begin position="89"/>
        <end position="106"/>
    </location>
</feature>
<gene>
    <name evidence="3" type="ORF">SAMN05216240_0870</name>
</gene>
<dbReference type="PANTHER" id="PTHR36834:SF1">
    <property type="entry name" value="INTEGRAL MEMBRANE PROTEIN"/>
    <property type="match status" value="1"/>
</dbReference>
<keyword evidence="1" id="KW-0472">Membrane</keyword>
<accession>A0ABY1S6P2</accession>
<feature type="transmembrane region" description="Helical" evidence="1">
    <location>
        <begin position="118"/>
        <end position="136"/>
    </location>
</feature>
<evidence type="ECO:0000256" key="1">
    <source>
        <dbReference type="SAM" id="Phobius"/>
    </source>
</evidence>
<dbReference type="InterPro" id="IPR053150">
    <property type="entry name" value="Teicoplanin_resist-assoc"/>
</dbReference>
<organism evidence="3 4">
    <name type="scientific">Caldicellulosiruptor bescii</name>
    <name type="common">Anaerocellum thermophilum</name>
    <dbReference type="NCBI Taxonomy" id="31899"/>
    <lineage>
        <taxon>Bacteria</taxon>
        <taxon>Bacillati</taxon>
        <taxon>Bacillota</taxon>
        <taxon>Bacillota incertae sedis</taxon>
        <taxon>Caldicellulosiruptorales</taxon>
        <taxon>Caldicellulosiruptoraceae</taxon>
        <taxon>Caldicellulosiruptor</taxon>
    </lineage>
</organism>
<protein>
    <submittedName>
        <fullName evidence="3">VanZ like family protein</fullName>
    </submittedName>
</protein>
<comment type="caution">
    <text evidence="3">The sequence shown here is derived from an EMBL/GenBank/DDBJ whole genome shotgun (WGS) entry which is preliminary data.</text>
</comment>
<sequence>MLDFDISIWLLGILLLIMYCVYLRKKRNEEFISVFFNALFFIYILQVLRFTIFPIPIFSPTIREISSKIDILSTINIKPFANITLNRQFYYNILLTIPFGFLLPLLRNKSIKKVLLKGITFSISVELLQLLISFLIKFPYRTCDINDIVLNTFGVFMGFILWKLFTVILKAITKKSNLKNDKFINYILGQKIFR</sequence>
<dbReference type="PANTHER" id="PTHR36834">
    <property type="entry name" value="MEMBRANE PROTEIN-RELATED"/>
    <property type="match status" value="1"/>
</dbReference>
<name>A0ABY1S6P2_CALBS</name>
<keyword evidence="1" id="KW-0812">Transmembrane</keyword>
<dbReference type="EMBL" id="FXXC01000001">
    <property type="protein sequence ID" value="SMR92186.1"/>
    <property type="molecule type" value="Genomic_DNA"/>
</dbReference>
<feature type="transmembrane region" description="Helical" evidence="1">
    <location>
        <begin position="35"/>
        <end position="58"/>
    </location>
</feature>
<keyword evidence="1" id="KW-1133">Transmembrane helix</keyword>
<dbReference type="Pfam" id="PF04892">
    <property type="entry name" value="VanZ"/>
    <property type="match status" value="1"/>
</dbReference>
<evidence type="ECO:0000259" key="2">
    <source>
        <dbReference type="Pfam" id="PF04892"/>
    </source>
</evidence>
<feature type="transmembrane region" description="Helical" evidence="1">
    <location>
        <begin position="148"/>
        <end position="169"/>
    </location>
</feature>
<dbReference type="InterPro" id="IPR006976">
    <property type="entry name" value="VanZ-like"/>
</dbReference>
<dbReference type="GeneID" id="31773536"/>
<feature type="transmembrane region" description="Helical" evidence="1">
    <location>
        <begin position="6"/>
        <end position="23"/>
    </location>
</feature>
<evidence type="ECO:0000313" key="4">
    <source>
        <dbReference type="Proteomes" id="UP000196803"/>
    </source>
</evidence>
<proteinExistence type="predicted"/>
<evidence type="ECO:0000313" key="3">
    <source>
        <dbReference type="EMBL" id="SMR92186.1"/>
    </source>
</evidence>
<dbReference type="Proteomes" id="UP000196803">
    <property type="component" value="Unassembled WGS sequence"/>
</dbReference>
<dbReference type="RefSeq" id="WP_015908524.1">
    <property type="nucleotide sequence ID" value="NZ_FUZJ01000001.1"/>
</dbReference>
<keyword evidence="4" id="KW-1185">Reference proteome</keyword>
<feature type="domain" description="VanZ-like" evidence="2">
    <location>
        <begin position="40"/>
        <end position="165"/>
    </location>
</feature>